<evidence type="ECO:0000313" key="1">
    <source>
        <dbReference type="EMBL" id="KZE77505.1"/>
    </source>
</evidence>
<name>A0A161SBK2_9FLAO</name>
<accession>A0A161SBK2</accession>
<reference evidence="1 2" key="1">
    <citation type="submission" date="2016-01" db="EMBL/GenBank/DDBJ databases">
        <title>Whole genome sequencing of Myroides marinus L41.</title>
        <authorList>
            <person name="Hong K.W."/>
        </authorList>
    </citation>
    <scope>NUCLEOTIDE SEQUENCE [LARGE SCALE GENOMIC DNA]</scope>
    <source>
        <strain evidence="1 2">L41</strain>
    </source>
</reference>
<keyword evidence="2" id="KW-1185">Reference proteome</keyword>
<protein>
    <submittedName>
        <fullName evidence="1">Uncharacterized protein</fullName>
    </submittedName>
</protein>
<comment type="caution">
    <text evidence="1">The sequence shown here is derived from an EMBL/GenBank/DDBJ whole genome shotgun (WGS) entry which is preliminary data.</text>
</comment>
<dbReference type="AlphaFoldDB" id="A0A161SBK2"/>
<dbReference type="EMBL" id="LQNU01000070">
    <property type="protein sequence ID" value="KZE77505.1"/>
    <property type="molecule type" value="Genomic_DNA"/>
</dbReference>
<gene>
    <name evidence="1" type="ORF">AV926_14115</name>
</gene>
<dbReference type="Proteomes" id="UP000076630">
    <property type="component" value="Unassembled WGS sequence"/>
</dbReference>
<evidence type="ECO:0000313" key="2">
    <source>
        <dbReference type="Proteomes" id="UP000076630"/>
    </source>
</evidence>
<sequence length="208" mass="24007">MNEPKYYLIQNNNPESKDYKKFYETRDKFYYENFYNATFCPSEKIALGFINKLNLSAVVVTKKESELKAGIHEKLLKTSFICDVLKAEIEATSSNFPTKSVIGKQLKLNLNRTTDLIKQYMVSFESLAKESNEDIVFDNQLIVQNMLDSFAAISPEDYMDLTDILFAFKHDKKSIMGIVKKIAQDKERKRFESVASKNQISIYDVKGV</sequence>
<proteinExistence type="predicted"/>
<organism evidence="1 2">
    <name type="scientific">Myroides marinus</name>
    <dbReference type="NCBI Taxonomy" id="703342"/>
    <lineage>
        <taxon>Bacteria</taxon>
        <taxon>Pseudomonadati</taxon>
        <taxon>Bacteroidota</taxon>
        <taxon>Flavobacteriia</taxon>
        <taxon>Flavobacteriales</taxon>
        <taxon>Flavobacteriaceae</taxon>
        <taxon>Myroides</taxon>
    </lineage>
</organism>
<dbReference type="RefSeq" id="WP_038985320.1">
    <property type="nucleotide sequence ID" value="NZ_JWJO01000012.1"/>
</dbReference>